<evidence type="ECO:0000313" key="2">
    <source>
        <dbReference type="EnsemblPlants" id="ONIVA09G08760.1"/>
    </source>
</evidence>
<dbReference type="Gramene" id="ONIVA09G08760.1">
    <property type="protein sequence ID" value="ONIVA09G08760.1"/>
    <property type="gene ID" value="ONIVA09G08760"/>
</dbReference>
<dbReference type="AlphaFoldDB" id="A0A0E0IJ54"/>
<dbReference type="EnsemblPlants" id="ONIVA09G08760.1">
    <property type="protein sequence ID" value="ONIVA09G08760.1"/>
    <property type="gene ID" value="ONIVA09G08760"/>
</dbReference>
<feature type="chain" id="PRO_5002362832" evidence="1">
    <location>
        <begin position="26"/>
        <end position="65"/>
    </location>
</feature>
<keyword evidence="3" id="KW-1185">Reference proteome</keyword>
<sequence length="65" mass="6679">MGGAGAGGLPLVDLGLTLTAAMGRAVEVASCPPDAVLLLPRIEQHKCEHQTGWPTFRVTPLQSAA</sequence>
<dbReference type="HOGENOM" id="CLU_2853667_0_0_1"/>
<reference evidence="2" key="2">
    <citation type="submission" date="2018-04" db="EMBL/GenBank/DDBJ databases">
        <title>OnivRS2 (Oryza nivara Reference Sequence Version 2).</title>
        <authorList>
            <person name="Zhang J."/>
            <person name="Kudrna D."/>
            <person name="Lee S."/>
            <person name="Talag J."/>
            <person name="Rajasekar S."/>
            <person name="Welchert J."/>
            <person name="Hsing Y.-I."/>
            <person name="Wing R.A."/>
        </authorList>
    </citation>
    <scope>NUCLEOTIDE SEQUENCE [LARGE SCALE GENOMIC DNA]</scope>
    <source>
        <strain evidence="2">SL10</strain>
    </source>
</reference>
<name>A0A0E0IJ54_ORYNI</name>
<keyword evidence="1" id="KW-0732">Signal</keyword>
<accession>A0A0E0IJ54</accession>
<proteinExistence type="predicted"/>
<protein>
    <submittedName>
        <fullName evidence="2">Uncharacterized protein</fullName>
    </submittedName>
</protein>
<evidence type="ECO:0000256" key="1">
    <source>
        <dbReference type="SAM" id="SignalP"/>
    </source>
</evidence>
<evidence type="ECO:0000313" key="3">
    <source>
        <dbReference type="Proteomes" id="UP000006591"/>
    </source>
</evidence>
<reference evidence="2" key="1">
    <citation type="submission" date="2015-04" db="UniProtKB">
        <authorList>
            <consortium name="EnsemblPlants"/>
        </authorList>
    </citation>
    <scope>IDENTIFICATION</scope>
    <source>
        <strain evidence="2">SL10</strain>
    </source>
</reference>
<dbReference type="Proteomes" id="UP000006591">
    <property type="component" value="Chromosome 9"/>
</dbReference>
<organism evidence="2">
    <name type="scientific">Oryza nivara</name>
    <name type="common">Indian wild rice</name>
    <name type="synonym">Oryza sativa f. spontanea</name>
    <dbReference type="NCBI Taxonomy" id="4536"/>
    <lineage>
        <taxon>Eukaryota</taxon>
        <taxon>Viridiplantae</taxon>
        <taxon>Streptophyta</taxon>
        <taxon>Embryophyta</taxon>
        <taxon>Tracheophyta</taxon>
        <taxon>Spermatophyta</taxon>
        <taxon>Magnoliopsida</taxon>
        <taxon>Liliopsida</taxon>
        <taxon>Poales</taxon>
        <taxon>Poaceae</taxon>
        <taxon>BOP clade</taxon>
        <taxon>Oryzoideae</taxon>
        <taxon>Oryzeae</taxon>
        <taxon>Oryzinae</taxon>
        <taxon>Oryza</taxon>
    </lineage>
</organism>
<feature type="signal peptide" evidence="1">
    <location>
        <begin position="1"/>
        <end position="25"/>
    </location>
</feature>